<dbReference type="PROSITE" id="PS50943">
    <property type="entry name" value="HTH_CROC1"/>
    <property type="match status" value="1"/>
</dbReference>
<protein>
    <submittedName>
        <fullName evidence="2">XRE family transcriptional regulator</fullName>
    </submittedName>
</protein>
<dbReference type="EMBL" id="SMKU01000009">
    <property type="protein sequence ID" value="TDD95832.1"/>
    <property type="molecule type" value="Genomic_DNA"/>
</dbReference>
<dbReference type="AlphaFoldDB" id="A0A4R5CF41"/>
<evidence type="ECO:0000313" key="3">
    <source>
        <dbReference type="Proteomes" id="UP000294513"/>
    </source>
</evidence>
<dbReference type="Pfam" id="PF13560">
    <property type="entry name" value="HTH_31"/>
    <property type="match status" value="1"/>
</dbReference>
<dbReference type="RefSeq" id="WP_131889390.1">
    <property type="nucleotide sequence ID" value="NZ_SMKU01000009.1"/>
</dbReference>
<evidence type="ECO:0000313" key="2">
    <source>
        <dbReference type="EMBL" id="TDD95832.1"/>
    </source>
</evidence>
<dbReference type="Gene3D" id="1.10.260.40">
    <property type="entry name" value="lambda repressor-like DNA-binding domains"/>
    <property type="match status" value="1"/>
</dbReference>
<name>A0A4R5CF41_9ACTN</name>
<dbReference type="CDD" id="cd00093">
    <property type="entry name" value="HTH_XRE"/>
    <property type="match status" value="1"/>
</dbReference>
<keyword evidence="3" id="KW-1185">Reference proteome</keyword>
<sequence>MSDDGTPDAIGVRVARTRKRRGLTQHGLAQRARYSRSHIAQVEAGHKVATPAFVAAVAAALAVDPAEIYGQPYRGHTRADDRVHGSISDLRRAMAYVEVGPELDAPPRTLAQLSAAIDDALELRHQARHIQLAARLPGIIEELTWHVYEVGGPRAWTALHRAHNLAASLTRRLGYNDLSGQIMERATVAAAQSQDPHLPLMITHRRSLLMMGVAAYGPALRLLDKSIRSVDRSRPDATEVLGALSLRAAVVAARGQKEADAWHYYGQATEVSRAAGEPALDEHGTDYNPGNLAIHGAAIALELGDLDEAARRDEEITEPVLLGLAAERRAHHQIDMARVRAELSDYDRALAQLLAADRTAPQMTRYHPSARGVVAHLMDARRTVPEPLRRLHDRMSI</sequence>
<dbReference type="OrthoDB" id="3504495at2"/>
<feature type="domain" description="HTH cro/C1-type" evidence="1">
    <location>
        <begin position="14"/>
        <end position="68"/>
    </location>
</feature>
<evidence type="ECO:0000259" key="1">
    <source>
        <dbReference type="PROSITE" id="PS50943"/>
    </source>
</evidence>
<organism evidence="2 3">
    <name type="scientific">Actinomadura rubrisoli</name>
    <dbReference type="NCBI Taxonomy" id="2530368"/>
    <lineage>
        <taxon>Bacteria</taxon>
        <taxon>Bacillati</taxon>
        <taxon>Actinomycetota</taxon>
        <taxon>Actinomycetes</taxon>
        <taxon>Streptosporangiales</taxon>
        <taxon>Thermomonosporaceae</taxon>
        <taxon>Actinomadura</taxon>
    </lineage>
</organism>
<dbReference type="InterPro" id="IPR010982">
    <property type="entry name" value="Lambda_DNA-bd_dom_sf"/>
</dbReference>
<proteinExistence type="predicted"/>
<dbReference type="InterPro" id="IPR001387">
    <property type="entry name" value="Cro/C1-type_HTH"/>
</dbReference>
<reference evidence="2 3" key="1">
    <citation type="submission" date="2019-03" db="EMBL/GenBank/DDBJ databases">
        <title>Draft genome sequences of novel Actinobacteria.</title>
        <authorList>
            <person name="Sahin N."/>
            <person name="Ay H."/>
            <person name="Saygin H."/>
        </authorList>
    </citation>
    <scope>NUCLEOTIDE SEQUENCE [LARGE SCALE GENOMIC DNA]</scope>
    <source>
        <strain evidence="2 3">H3C3</strain>
    </source>
</reference>
<dbReference type="Proteomes" id="UP000294513">
    <property type="component" value="Unassembled WGS sequence"/>
</dbReference>
<dbReference type="SMART" id="SM00530">
    <property type="entry name" value="HTH_XRE"/>
    <property type="match status" value="1"/>
</dbReference>
<comment type="caution">
    <text evidence="2">The sequence shown here is derived from an EMBL/GenBank/DDBJ whole genome shotgun (WGS) entry which is preliminary data.</text>
</comment>
<dbReference type="GO" id="GO:0003677">
    <property type="term" value="F:DNA binding"/>
    <property type="evidence" value="ECO:0007669"/>
    <property type="project" value="InterPro"/>
</dbReference>
<dbReference type="SUPFAM" id="SSF47413">
    <property type="entry name" value="lambda repressor-like DNA-binding domains"/>
    <property type="match status" value="1"/>
</dbReference>
<gene>
    <name evidence="2" type="ORF">E1298_04100</name>
</gene>
<accession>A0A4R5CF41</accession>